<dbReference type="Proteomes" id="UP000735302">
    <property type="component" value="Unassembled WGS sequence"/>
</dbReference>
<dbReference type="EMBL" id="BLXT01003024">
    <property type="protein sequence ID" value="GFN99898.1"/>
    <property type="molecule type" value="Genomic_DNA"/>
</dbReference>
<gene>
    <name evidence="2" type="ORF">PoB_002640400</name>
</gene>
<reference evidence="2 3" key="1">
    <citation type="journal article" date="2021" name="Elife">
        <title>Chloroplast acquisition without the gene transfer in kleptoplastic sea slugs, Plakobranchus ocellatus.</title>
        <authorList>
            <person name="Maeda T."/>
            <person name="Takahashi S."/>
            <person name="Yoshida T."/>
            <person name="Shimamura S."/>
            <person name="Takaki Y."/>
            <person name="Nagai Y."/>
            <person name="Toyoda A."/>
            <person name="Suzuki Y."/>
            <person name="Arimoto A."/>
            <person name="Ishii H."/>
            <person name="Satoh N."/>
            <person name="Nishiyama T."/>
            <person name="Hasebe M."/>
            <person name="Maruyama T."/>
            <person name="Minagawa J."/>
            <person name="Obokata J."/>
            <person name="Shigenobu S."/>
        </authorList>
    </citation>
    <scope>NUCLEOTIDE SEQUENCE [LARGE SCALE GENOMIC DNA]</scope>
</reference>
<feature type="region of interest" description="Disordered" evidence="1">
    <location>
        <begin position="1"/>
        <end position="75"/>
    </location>
</feature>
<accession>A0AAV3ZX52</accession>
<protein>
    <submittedName>
        <fullName evidence="2">Uncharacterized protein</fullName>
    </submittedName>
</protein>
<comment type="caution">
    <text evidence="2">The sequence shown here is derived from an EMBL/GenBank/DDBJ whole genome shotgun (WGS) entry which is preliminary data.</text>
</comment>
<organism evidence="2 3">
    <name type="scientific">Plakobranchus ocellatus</name>
    <dbReference type="NCBI Taxonomy" id="259542"/>
    <lineage>
        <taxon>Eukaryota</taxon>
        <taxon>Metazoa</taxon>
        <taxon>Spiralia</taxon>
        <taxon>Lophotrochozoa</taxon>
        <taxon>Mollusca</taxon>
        <taxon>Gastropoda</taxon>
        <taxon>Heterobranchia</taxon>
        <taxon>Euthyneura</taxon>
        <taxon>Panpulmonata</taxon>
        <taxon>Sacoglossa</taxon>
        <taxon>Placobranchoidea</taxon>
        <taxon>Plakobranchidae</taxon>
        <taxon>Plakobranchus</taxon>
    </lineage>
</organism>
<proteinExistence type="predicted"/>
<keyword evidence="3" id="KW-1185">Reference proteome</keyword>
<dbReference type="AlphaFoldDB" id="A0AAV3ZX52"/>
<sequence length="154" mass="17707">MFRRGSRRESNSRRGSVLMGMFRRSSRRESNSRRGSVLMGMFRRSSRRESDSRRGSVLMGMFRRSSRRESNSRRGSVLMGMFRRSSRKESNGAKVRVYPQDLGTILVTWPAQTFSAGTCKDSIDVRRVGGREESILGTRVRQNIICSFVAWRGL</sequence>
<name>A0AAV3ZX52_9GAST</name>
<evidence type="ECO:0000313" key="2">
    <source>
        <dbReference type="EMBL" id="GFN99898.1"/>
    </source>
</evidence>
<evidence type="ECO:0000256" key="1">
    <source>
        <dbReference type="SAM" id="MobiDB-lite"/>
    </source>
</evidence>
<evidence type="ECO:0000313" key="3">
    <source>
        <dbReference type="Proteomes" id="UP000735302"/>
    </source>
</evidence>